<dbReference type="Proteomes" id="UP001500751">
    <property type="component" value="Unassembled WGS sequence"/>
</dbReference>
<sequence>MPGTAKPCGPPPAVAGVAGVAADVVGGAAGGVEVLLEQAARAKAATAHAVVAARGRPARRERRGAAGTWGSGLGTGMGIQ</sequence>
<evidence type="ECO:0000313" key="2">
    <source>
        <dbReference type="EMBL" id="GAA2020041.1"/>
    </source>
</evidence>
<dbReference type="EMBL" id="BAAAQN010000006">
    <property type="protein sequence ID" value="GAA2020041.1"/>
    <property type="molecule type" value="Genomic_DNA"/>
</dbReference>
<proteinExistence type="predicted"/>
<feature type="compositionally biased region" description="Gly residues" evidence="1">
    <location>
        <begin position="67"/>
        <end position="80"/>
    </location>
</feature>
<name>A0ABN2TUC3_9ACTN</name>
<reference evidence="2 3" key="1">
    <citation type="journal article" date="2019" name="Int. J. Syst. Evol. Microbiol.">
        <title>The Global Catalogue of Microorganisms (GCM) 10K type strain sequencing project: providing services to taxonomists for standard genome sequencing and annotation.</title>
        <authorList>
            <consortium name="The Broad Institute Genomics Platform"/>
            <consortium name="The Broad Institute Genome Sequencing Center for Infectious Disease"/>
            <person name="Wu L."/>
            <person name="Ma J."/>
        </authorList>
    </citation>
    <scope>NUCLEOTIDE SEQUENCE [LARGE SCALE GENOMIC DNA]</scope>
    <source>
        <strain evidence="2 3">JCM 16014</strain>
    </source>
</reference>
<comment type="caution">
    <text evidence="2">The sequence shown here is derived from an EMBL/GenBank/DDBJ whole genome shotgun (WGS) entry which is preliminary data.</text>
</comment>
<gene>
    <name evidence="2" type="ORF">GCM10009839_15780</name>
</gene>
<evidence type="ECO:0000313" key="3">
    <source>
        <dbReference type="Proteomes" id="UP001500751"/>
    </source>
</evidence>
<organism evidence="2 3">
    <name type="scientific">Catenulispora yoronensis</name>
    <dbReference type="NCBI Taxonomy" id="450799"/>
    <lineage>
        <taxon>Bacteria</taxon>
        <taxon>Bacillati</taxon>
        <taxon>Actinomycetota</taxon>
        <taxon>Actinomycetes</taxon>
        <taxon>Catenulisporales</taxon>
        <taxon>Catenulisporaceae</taxon>
        <taxon>Catenulispora</taxon>
    </lineage>
</organism>
<accession>A0ABN2TUC3</accession>
<evidence type="ECO:0000256" key="1">
    <source>
        <dbReference type="SAM" id="MobiDB-lite"/>
    </source>
</evidence>
<feature type="region of interest" description="Disordered" evidence="1">
    <location>
        <begin position="53"/>
        <end position="80"/>
    </location>
</feature>
<protein>
    <submittedName>
        <fullName evidence="2">Uncharacterized protein</fullName>
    </submittedName>
</protein>
<keyword evidence="3" id="KW-1185">Reference proteome</keyword>